<dbReference type="AlphaFoldDB" id="A0AAQ3Q722"/>
<protein>
    <recommendedName>
        <fullName evidence="3">Reverse transcriptase</fullName>
    </recommendedName>
</protein>
<organism evidence="1 2">
    <name type="scientific">Canna indica</name>
    <name type="common">Indian-shot</name>
    <dbReference type="NCBI Taxonomy" id="4628"/>
    <lineage>
        <taxon>Eukaryota</taxon>
        <taxon>Viridiplantae</taxon>
        <taxon>Streptophyta</taxon>
        <taxon>Embryophyta</taxon>
        <taxon>Tracheophyta</taxon>
        <taxon>Spermatophyta</taxon>
        <taxon>Magnoliopsida</taxon>
        <taxon>Liliopsida</taxon>
        <taxon>Zingiberales</taxon>
        <taxon>Cannaceae</taxon>
        <taxon>Canna</taxon>
    </lineage>
</organism>
<accession>A0AAQ3Q722</accession>
<evidence type="ECO:0000313" key="2">
    <source>
        <dbReference type="Proteomes" id="UP001327560"/>
    </source>
</evidence>
<evidence type="ECO:0008006" key="3">
    <source>
        <dbReference type="Google" id="ProtNLM"/>
    </source>
</evidence>
<keyword evidence="2" id="KW-1185">Reference proteome</keyword>
<name>A0AAQ3Q722_9LILI</name>
<dbReference type="Proteomes" id="UP001327560">
    <property type="component" value="Chromosome 2"/>
</dbReference>
<gene>
    <name evidence="1" type="ORF">Cni_G07103</name>
</gene>
<proteinExistence type="predicted"/>
<sequence length="229" mass="26698">MKEGKYHMKYLGTYMSPRKLDKDHQNILVQKVKKKIDNWASGQLSQAGKCTLLGSMTDKERKSSRLISWRCVTDKRSARGLGIRDLHILKKAILAKRILPLLNNDSNYWVQLINPKYGLANPWKKKFGYEGSWSMKCIANSMKTLRGGLQKTIGSGMYTSIWDDPWLDQIPLSRWPTFLDVNELMKYRLVLDLVMNENWNMTALNKCFGKYICTRIEKLWLENKENLDS</sequence>
<evidence type="ECO:0000313" key="1">
    <source>
        <dbReference type="EMBL" id="WOK98392.1"/>
    </source>
</evidence>
<dbReference type="EMBL" id="CP136891">
    <property type="protein sequence ID" value="WOK98392.1"/>
    <property type="molecule type" value="Genomic_DNA"/>
</dbReference>
<reference evidence="1 2" key="1">
    <citation type="submission" date="2023-10" db="EMBL/GenBank/DDBJ databases">
        <title>Chromosome-scale genome assembly provides insights into flower coloration mechanisms of Canna indica.</title>
        <authorList>
            <person name="Li C."/>
        </authorList>
    </citation>
    <scope>NUCLEOTIDE SEQUENCE [LARGE SCALE GENOMIC DNA]</scope>
    <source>
        <tissue evidence="1">Flower</tissue>
    </source>
</reference>